<evidence type="ECO:0000256" key="1">
    <source>
        <dbReference type="SAM" id="MobiDB-lite"/>
    </source>
</evidence>
<proteinExistence type="predicted"/>
<evidence type="ECO:0000313" key="3">
    <source>
        <dbReference type="Proteomes" id="UP001642484"/>
    </source>
</evidence>
<evidence type="ECO:0000313" key="2">
    <source>
        <dbReference type="EMBL" id="CAK9071303.1"/>
    </source>
</evidence>
<feature type="non-terminal residue" evidence="2">
    <location>
        <position position="1"/>
    </location>
</feature>
<reference evidence="2 3" key="1">
    <citation type="submission" date="2024-02" db="EMBL/GenBank/DDBJ databases">
        <authorList>
            <person name="Chen Y."/>
            <person name="Shah S."/>
            <person name="Dougan E. K."/>
            <person name="Thang M."/>
            <person name="Chan C."/>
        </authorList>
    </citation>
    <scope>NUCLEOTIDE SEQUENCE [LARGE SCALE GENOMIC DNA]</scope>
</reference>
<name>A0ABP0P6R3_9DINO</name>
<feature type="region of interest" description="Disordered" evidence="1">
    <location>
        <begin position="17"/>
        <end position="39"/>
    </location>
</feature>
<dbReference type="EMBL" id="CAXAMN010022600">
    <property type="protein sequence ID" value="CAK9071303.1"/>
    <property type="molecule type" value="Genomic_DNA"/>
</dbReference>
<dbReference type="Proteomes" id="UP001642484">
    <property type="component" value="Unassembled WGS sequence"/>
</dbReference>
<feature type="region of interest" description="Disordered" evidence="1">
    <location>
        <begin position="66"/>
        <end position="96"/>
    </location>
</feature>
<accession>A0ABP0P6R3</accession>
<protein>
    <submittedName>
        <fullName evidence="2">Uncharacterized protein</fullName>
    </submittedName>
</protein>
<comment type="caution">
    <text evidence="2">The sequence shown here is derived from an EMBL/GenBank/DDBJ whole genome shotgun (WGS) entry which is preliminary data.</text>
</comment>
<gene>
    <name evidence="2" type="ORF">CCMP2556_LOCUS35057</name>
</gene>
<feature type="compositionally biased region" description="Basic and acidic residues" evidence="1">
    <location>
        <begin position="27"/>
        <end position="39"/>
    </location>
</feature>
<organism evidence="2 3">
    <name type="scientific">Durusdinium trenchii</name>
    <dbReference type="NCBI Taxonomy" id="1381693"/>
    <lineage>
        <taxon>Eukaryota</taxon>
        <taxon>Sar</taxon>
        <taxon>Alveolata</taxon>
        <taxon>Dinophyceae</taxon>
        <taxon>Suessiales</taxon>
        <taxon>Symbiodiniaceae</taxon>
        <taxon>Durusdinium</taxon>
    </lineage>
</organism>
<keyword evidence="3" id="KW-1185">Reference proteome</keyword>
<sequence>GQISALGVRSPLGFARGPAKMRARAGSGEHHGIKTAGKRTEEALKEVGDSMNEVFKDMKEQWSKFTRPSWFGGSSKEAHHPVRPGSSKEPTEVHAHPEDDATMRHHCAALERLVEMGLSPQAAKVAVRRLDSWLVSEDGRAEMAAAEAEASSAGEPILHERRVCVCGFRGCGDSGFPAPLGLQDEGVACWRAGFPRGALSHAVAHGHLHKPSLKKAQRHIIRRLRTPSPEPPGHTMIGVDSKQDNTGVLAHAVLQPCAKPFFPGIGKEWQR</sequence>